<proteinExistence type="predicted"/>
<dbReference type="RefSeq" id="WP_219849160.1">
    <property type="nucleotide sequence ID" value="NZ_CP059491.1"/>
</dbReference>
<dbReference type="KEGG" id="gji:H1R19_12315"/>
<gene>
    <name evidence="1" type="ORF">H1R19_12315</name>
</gene>
<sequence>MSEIDVLQAVRLKGRATVEQLGSTTGLAADDLQATLDALIAGEHVIAKGPLVRISDTGRGRLAELLAVERAGVDAEAFAAAYSSFREINGDFKALITDWQLRDGQPNPHDDAEYDSAVLARLPVIHRQVSTVVDAAAAQVPRLARYRTKLDDALARVSAGDTTWLAKPIADSYHTVWFELHEELILAAGLTRDAEAQAGHAQ</sequence>
<protein>
    <submittedName>
        <fullName evidence="1">MarR family transcriptional regulator</fullName>
    </submittedName>
</protein>
<accession>A0A7D7LTW9</accession>
<keyword evidence="2" id="KW-1185">Reference proteome</keyword>
<evidence type="ECO:0000313" key="2">
    <source>
        <dbReference type="Proteomes" id="UP000515663"/>
    </source>
</evidence>
<organism evidence="1 2">
    <name type="scientific">Gordonia jinghuaiqii</name>
    <dbReference type="NCBI Taxonomy" id="2758710"/>
    <lineage>
        <taxon>Bacteria</taxon>
        <taxon>Bacillati</taxon>
        <taxon>Actinomycetota</taxon>
        <taxon>Actinomycetes</taxon>
        <taxon>Mycobacteriales</taxon>
        <taxon>Gordoniaceae</taxon>
        <taxon>Gordonia</taxon>
    </lineage>
</organism>
<evidence type="ECO:0000313" key="1">
    <source>
        <dbReference type="EMBL" id="QMS99778.1"/>
    </source>
</evidence>
<dbReference type="AlphaFoldDB" id="A0A7D7LTW9"/>
<name>A0A7D7LTW9_9ACTN</name>
<reference evidence="2" key="1">
    <citation type="submission" date="2020-07" db="EMBL/GenBank/DDBJ databases">
        <title>novel species isolated from the respiratory tract of Marmot.</title>
        <authorList>
            <person name="Zhang G."/>
        </authorList>
    </citation>
    <scope>NUCLEOTIDE SEQUENCE [LARGE SCALE GENOMIC DNA]</scope>
    <source>
        <strain evidence="2">686</strain>
    </source>
</reference>
<dbReference type="Proteomes" id="UP000515663">
    <property type="component" value="Chromosome"/>
</dbReference>
<dbReference type="EMBL" id="CP059491">
    <property type="protein sequence ID" value="QMS99778.1"/>
    <property type="molecule type" value="Genomic_DNA"/>
</dbReference>